<protein>
    <submittedName>
        <fullName evidence="1">Uncharacterized protein</fullName>
    </submittedName>
</protein>
<dbReference type="HOGENOM" id="CLU_2392851_0_0_2"/>
<name>Q8TN99_METAC</name>
<evidence type="ECO:0000313" key="1">
    <source>
        <dbReference type="EMBL" id="AAM05780.1"/>
    </source>
</evidence>
<keyword evidence="2" id="KW-1185">Reference proteome</keyword>
<gene>
    <name evidence="1" type="ordered locus">MA_2394</name>
</gene>
<dbReference type="AlphaFoldDB" id="Q8TN99"/>
<sequence length="93" mass="11190">MVSMDKIEAYKQSIEKTSALIYELQALRRIYTELLLNEAMESMIRWMHKTNQAITAIIKDIDFSKREVTIRTNSEWFLEGRMKFSEFLELYKM</sequence>
<proteinExistence type="predicted"/>
<dbReference type="EMBL" id="AE010299">
    <property type="protein sequence ID" value="AAM05780.1"/>
    <property type="molecule type" value="Genomic_DNA"/>
</dbReference>
<dbReference type="InParanoid" id="Q8TN99"/>
<dbReference type="Proteomes" id="UP000002487">
    <property type="component" value="Chromosome"/>
</dbReference>
<dbReference type="EnsemblBacteria" id="AAM05780">
    <property type="protein sequence ID" value="AAM05780"/>
    <property type="gene ID" value="MA_2394"/>
</dbReference>
<reference evidence="1 2" key="1">
    <citation type="journal article" date="2002" name="Genome Res.">
        <title>The genome of Methanosarcina acetivorans reveals extensive metabolic and physiological diversity.</title>
        <authorList>
            <person name="Galagan J.E."/>
            <person name="Nusbaum C."/>
            <person name="Roy A."/>
            <person name="Endrizzi M.G."/>
            <person name="Macdonald P."/>
            <person name="FitzHugh W."/>
            <person name="Calvo S."/>
            <person name="Engels R."/>
            <person name="Smirnov S."/>
            <person name="Atnoor D."/>
            <person name="Brown A."/>
            <person name="Allen N."/>
            <person name="Naylor J."/>
            <person name="Stange-Thomann N."/>
            <person name="DeArellano K."/>
            <person name="Johnson R."/>
            <person name="Linton L."/>
            <person name="McEwan P."/>
            <person name="McKernan K."/>
            <person name="Talamas J."/>
            <person name="Tirrell A."/>
            <person name="Ye W."/>
            <person name="Zimmer A."/>
            <person name="Barber R.D."/>
            <person name="Cann I."/>
            <person name="Graham D.E."/>
            <person name="Grahame D.A."/>
            <person name="Guss A."/>
            <person name="Hedderich R."/>
            <person name="Ingram-Smith C."/>
            <person name="Kuettner C.H."/>
            <person name="Krzycki J.A."/>
            <person name="Leigh J.A."/>
            <person name="Li W."/>
            <person name="Liu J."/>
            <person name="Mukhopadhyay B."/>
            <person name="Reeve J.N."/>
            <person name="Smith K."/>
            <person name="Springer T.A."/>
            <person name="Umayam L.A."/>
            <person name="White O."/>
            <person name="White R.H."/>
            <person name="de Macario E.C."/>
            <person name="Ferry J.G."/>
            <person name="Jarrell K.F."/>
            <person name="Jing H."/>
            <person name="Macario A.J.L."/>
            <person name="Paulsen I."/>
            <person name="Pritchett M."/>
            <person name="Sowers K.R."/>
            <person name="Swanson R.V."/>
            <person name="Zinder S.H."/>
            <person name="Lander E."/>
            <person name="Metcalf W.W."/>
            <person name="Birren B."/>
        </authorList>
    </citation>
    <scope>NUCLEOTIDE SEQUENCE [LARGE SCALE GENOMIC DNA]</scope>
    <source>
        <strain evidence="2">ATCC 35395 / DSM 2834 / JCM 12185 / C2A</strain>
    </source>
</reference>
<evidence type="ECO:0000313" key="2">
    <source>
        <dbReference type="Proteomes" id="UP000002487"/>
    </source>
</evidence>
<dbReference type="KEGG" id="mac:MA_2394"/>
<accession>Q8TN99</accession>
<organism evidence="1 2">
    <name type="scientific">Methanosarcina acetivorans (strain ATCC 35395 / DSM 2834 / JCM 12185 / C2A)</name>
    <dbReference type="NCBI Taxonomy" id="188937"/>
    <lineage>
        <taxon>Archaea</taxon>
        <taxon>Methanobacteriati</taxon>
        <taxon>Methanobacteriota</taxon>
        <taxon>Stenosarchaea group</taxon>
        <taxon>Methanomicrobia</taxon>
        <taxon>Methanosarcinales</taxon>
        <taxon>Methanosarcinaceae</taxon>
        <taxon>Methanosarcina</taxon>
    </lineage>
</organism>